<dbReference type="PRINTS" id="PR00032">
    <property type="entry name" value="HTHARAC"/>
</dbReference>
<dbReference type="CDD" id="cd17536">
    <property type="entry name" value="REC_YesN-like"/>
    <property type="match status" value="1"/>
</dbReference>
<keyword evidence="1" id="KW-0805">Transcription regulation</keyword>
<proteinExistence type="predicted"/>
<dbReference type="Pfam" id="PF12833">
    <property type="entry name" value="HTH_18"/>
    <property type="match status" value="1"/>
</dbReference>
<evidence type="ECO:0000259" key="6">
    <source>
        <dbReference type="PROSITE" id="PS50110"/>
    </source>
</evidence>
<dbReference type="SUPFAM" id="SSF46689">
    <property type="entry name" value="Homeodomain-like"/>
    <property type="match status" value="2"/>
</dbReference>
<dbReference type="PROSITE" id="PS50110">
    <property type="entry name" value="RESPONSE_REGULATORY"/>
    <property type="match status" value="1"/>
</dbReference>
<evidence type="ECO:0000313" key="7">
    <source>
        <dbReference type="EMBL" id="GGM38779.1"/>
    </source>
</evidence>
<dbReference type="Gene3D" id="3.40.50.2300">
    <property type="match status" value="1"/>
</dbReference>
<dbReference type="InterPro" id="IPR009057">
    <property type="entry name" value="Homeodomain-like_sf"/>
</dbReference>
<keyword evidence="3" id="KW-0804">Transcription</keyword>
<sequence>MCNVIIVDDEPVIRFGLKASINWEAEGLTLLGDFPNGEEAIKAMSENPVDILITDIKMPIMDGLTLMKEALKIFPNLKVILVSSYNDFEYVQEGLRYGAIDYVLKPTLEPDEFLQLIKKCVKKIREERDINTKLHLVDQTKLLQERKQLEQKLKKMLLQGKDHPYLDHKEAWMSGSLLVVYAKIDDIDDVEERFGDLYSSFALEEIHERFYSEFFEGVCLVIGETEILFLLKEVMSPEQEINQLKKSILEDFDLNFSFGYHVIRDLKDINNGVKCSRIAYKKRFFHPEQDVFKYDLPNEHNYNRLKAEQLKQFLLPFDEKKVKNFIEDRYEQWNKEEMDPDEIQQEATDILTNLFYDKLDLTLLLAKCSELNKTETLDGLFSLLVKQIDECSTLINDQDDKPYVDNGLMEEALEYIHQYYTEMLTLQMVADHIHISRNYFSILFKRYSDKNFIDYVIDLRIKKAAELLMNTSLKVYEVAKKSGFNDVKYFSKLFKKMTGHSPGDYRAEHQK</sequence>
<dbReference type="OrthoDB" id="342399at2"/>
<dbReference type="RefSeq" id="WP_117157244.1">
    <property type="nucleotide sequence ID" value="NZ_BMLG01000018.1"/>
</dbReference>
<dbReference type="SUPFAM" id="SSF52172">
    <property type="entry name" value="CheY-like"/>
    <property type="match status" value="1"/>
</dbReference>
<name>A0A917WXD1_9BACI</name>
<keyword evidence="8" id="KW-1185">Reference proteome</keyword>
<keyword evidence="4" id="KW-0597">Phosphoprotein</keyword>
<dbReference type="InterPro" id="IPR011006">
    <property type="entry name" value="CheY-like_superfamily"/>
</dbReference>
<dbReference type="InterPro" id="IPR001789">
    <property type="entry name" value="Sig_transdc_resp-reg_receiver"/>
</dbReference>
<dbReference type="GO" id="GO:0043565">
    <property type="term" value="F:sequence-specific DNA binding"/>
    <property type="evidence" value="ECO:0007669"/>
    <property type="project" value="InterPro"/>
</dbReference>
<gene>
    <name evidence="7" type="ORF">GCM10011351_26130</name>
</gene>
<evidence type="ECO:0000259" key="5">
    <source>
        <dbReference type="PROSITE" id="PS01124"/>
    </source>
</evidence>
<evidence type="ECO:0000256" key="4">
    <source>
        <dbReference type="PROSITE-ProRule" id="PRU00169"/>
    </source>
</evidence>
<dbReference type="Pfam" id="PF00072">
    <property type="entry name" value="Response_reg"/>
    <property type="match status" value="1"/>
</dbReference>
<protein>
    <recommendedName>
        <fullName evidence="9">Response regulator</fullName>
    </recommendedName>
</protein>
<dbReference type="PANTHER" id="PTHR43280">
    <property type="entry name" value="ARAC-FAMILY TRANSCRIPTIONAL REGULATOR"/>
    <property type="match status" value="1"/>
</dbReference>
<feature type="modified residue" description="4-aspartylphosphate" evidence="4">
    <location>
        <position position="55"/>
    </location>
</feature>
<dbReference type="AlphaFoldDB" id="A0A917WXD1"/>
<dbReference type="Gene3D" id="1.10.10.60">
    <property type="entry name" value="Homeodomain-like"/>
    <property type="match status" value="2"/>
</dbReference>
<feature type="domain" description="Response regulatory" evidence="6">
    <location>
        <begin position="3"/>
        <end position="120"/>
    </location>
</feature>
<dbReference type="EMBL" id="BMLG01000018">
    <property type="protein sequence ID" value="GGM38779.1"/>
    <property type="molecule type" value="Genomic_DNA"/>
</dbReference>
<comment type="caution">
    <text evidence="7">The sequence shown here is derived from an EMBL/GenBank/DDBJ whole genome shotgun (WGS) entry which is preliminary data.</text>
</comment>
<evidence type="ECO:0008006" key="9">
    <source>
        <dbReference type="Google" id="ProtNLM"/>
    </source>
</evidence>
<dbReference type="Proteomes" id="UP000618460">
    <property type="component" value="Unassembled WGS sequence"/>
</dbReference>
<dbReference type="InterPro" id="IPR018060">
    <property type="entry name" value="HTH_AraC"/>
</dbReference>
<feature type="domain" description="HTH araC/xylS-type" evidence="5">
    <location>
        <begin position="410"/>
        <end position="508"/>
    </location>
</feature>
<keyword evidence="2" id="KW-0238">DNA-binding</keyword>
<reference evidence="7" key="1">
    <citation type="journal article" date="2014" name="Int. J. Syst. Evol. Microbiol.">
        <title>Complete genome sequence of Corynebacterium casei LMG S-19264T (=DSM 44701T), isolated from a smear-ripened cheese.</title>
        <authorList>
            <consortium name="US DOE Joint Genome Institute (JGI-PGF)"/>
            <person name="Walter F."/>
            <person name="Albersmeier A."/>
            <person name="Kalinowski J."/>
            <person name="Ruckert C."/>
        </authorList>
    </citation>
    <scope>NUCLEOTIDE SEQUENCE</scope>
    <source>
        <strain evidence="7">CGMCC 1.6333</strain>
    </source>
</reference>
<dbReference type="GO" id="GO:0000160">
    <property type="term" value="P:phosphorelay signal transduction system"/>
    <property type="evidence" value="ECO:0007669"/>
    <property type="project" value="InterPro"/>
</dbReference>
<organism evidence="7 8">
    <name type="scientific">Paraliobacillus quinghaiensis</name>
    <dbReference type="NCBI Taxonomy" id="470815"/>
    <lineage>
        <taxon>Bacteria</taxon>
        <taxon>Bacillati</taxon>
        <taxon>Bacillota</taxon>
        <taxon>Bacilli</taxon>
        <taxon>Bacillales</taxon>
        <taxon>Bacillaceae</taxon>
        <taxon>Paraliobacillus</taxon>
    </lineage>
</organism>
<dbReference type="PANTHER" id="PTHR43280:SF28">
    <property type="entry name" value="HTH-TYPE TRANSCRIPTIONAL ACTIVATOR RHAS"/>
    <property type="match status" value="1"/>
</dbReference>
<dbReference type="SMART" id="SM00448">
    <property type="entry name" value="REC"/>
    <property type="match status" value="1"/>
</dbReference>
<reference evidence="7" key="2">
    <citation type="submission" date="2020-09" db="EMBL/GenBank/DDBJ databases">
        <authorList>
            <person name="Sun Q."/>
            <person name="Zhou Y."/>
        </authorList>
    </citation>
    <scope>NUCLEOTIDE SEQUENCE</scope>
    <source>
        <strain evidence="7">CGMCC 1.6333</strain>
    </source>
</reference>
<dbReference type="GO" id="GO:0003700">
    <property type="term" value="F:DNA-binding transcription factor activity"/>
    <property type="evidence" value="ECO:0007669"/>
    <property type="project" value="InterPro"/>
</dbReference>
<dbReference type="InterPro" id="IPR020449">
    <property type="entry name" value="Tscrpt_reg_AraC-type_HTH"/>
</dbReference>
<evidence type="ECO:0000256" key="3">
    <source>
        <dbReference type="ARBA" id="ARBA00023163"/>
    </source>
</evidence>
<evidence type="ECO:0000256" key="2">
    <source>
        <dbReference type="ARBA" id="ARBA00023125"/>
    </source>
</evidence>
<accession>A0A917WXD1</accession>
<dbReference type="SMART" id="SM00342">
    <property type="entry name" value="HTH_ARAC"/>
    <property type="match status" value="1"/>
</dbReference>
<evidence type="ECO:0000313" key="8">
    <source>
        <dbReference type="Proteomes" id="UP000618460"/>
    </source>
</evidence>
<dbReference type="PROSITE" id="PS01124">
    <property type="entry name" value="HTH_ARAC_FAMILY_2"/>
    <property type="match status" value="1"/>
</dbReference>
<evidence type="ECO:0000256" key="1">
    <source>
        <dbReference type="ARBA" id="ARBA00023015"/>
    </source>
</evidence>